<keyword evidence="1" id="KW-0472">Membrane</keyword>
<feature type="transmembrane region" description="Helical" evidence="1">
    <location>
        <begin position="23"/>
        <end position="40"/>
    </location>
</feature>
<feature type="non-terminal residue" evidence="2">
    <location>
        <position position="75"/>
    </location>
</feature>
<protein>
    <submittedName>
        <fullName evidence="2">Uncharacterized protein</fullName>
    </submittedName>
</protein>
<dbReference type="EMBL" id="ML120472">
    <property type="protein sequence ID" value="RPA92469.1"/>
    <property type="molecule type" value="Genomic_DNA"/>
</dbReference>
<evidence type="ECO:0000313" key="3">
    <source>
        <dbReference type="Proteomes" id="UP000276215"/>
    </source>
</evidence>
<name>A0A3N4J2F4_9PEZI</name>
<gene>
    <name evidence="2" type="ORF">L873DRAFT_1817532</name>
</gene>
<reference evidence="2 3" key="1">
    <citation type="journal article" date="2018" name="Nat. Ecol. Evol.">
        <title>Pezizomycetes genomes reveal the molecular basis of ectomycorrhizal truffle lifestyle.</title>
        <authorList>
            <person name="Murat C."/>
            <person name="Payen T."/>
            <person name="Noel B."/>
            <person name="Kuo A."/>
            <person name="Morin E."/>
            <person name="Chen J."/>
            <person name="Kohler A."/>
            <person name="Krizsan K."/>
            <person name="Balestrini R."/>
            <person name="Da Silva C."/>
            <person name="Montanini B."/>
            <person name="Hainaut M."/>
            <person name="Levati E."/>
            <person name="Barry K.W."/>
            <person name="Belfiori B."/>
            <person name="Cichocki N."/>
            <person name="Clum A."/>
            <person name="Dockter R.B."/>
            <person name="Fauchery L."/>
            <person name="Guy J."/>
            <person name="Iotti M."/>
            <person name="Le Tacon F."/>
            <person name="Lindquist E.A."/>
            <person name="Lipzen A."/>
            <person name="Malagnac F."/>
            <person name="Mello A."/>
            <person name="Molinier V."/>
            <person name="Miyauchi S."/>
            <person name="Poulain J."/>
            <person name="Riccioni C."/>
            <person name="Rubini A."/>
            <person name="Sitrit Y."/>
            <person name="Splivallo R."/>
            <person name="Traeger S."/>
            <person name="Wang M."/>
            <person name="Zifcakova L."/>
            <person name="Wipf D."/>
            <person name="Zambonelli A."/>
            <person name="Paolocci F."/>
            <person name="Nowrousian M."/>
            <person name="Ottonello S."/>
            <person name="Baldrian P."/>
            <person name="Spatafora J.W."/>
            <person name="Henrissat B."/>
            <person name="Nagy L.G."/>
            <person name="Aury J.M."/>
            <person name="Wincker P."/>
            <person name="Grigoriev I.V."/>
            <person name="Bonfante P."/>
            <person name="Martin F.M."/>
        </authorList>
    </citation>
    <scope>NUCLEOTIDE SEQUENCE [LARGE SCALE GENOMIC DNA]</scope>
    <source>
        <strain evidence="2 3">120613-1</strain>
    </source>
</reference>
<evidence type="ECO:0000256" key="1">
    <source>
        <dbReference type="SAM" id="Phobius"/>
    </source>
</evidence>
<accession>A0A3N4J2F4</accession>
<dbReference type="Proteomes" id="UP000276215">
    <property type="component" value="Unassembled WGS sequence"/>
</dbReference>
<dbReference type="AlphaFoldDB" id="A0A3N4J2F4"/>
<keyword evidence="3" id="KW-1185">Reference proteome</keyword>
<evidence type="ECO:0000313" key="2">
    <source>
        <dbReference type="EMBL" id="RPA92469.1"/>
    </source>
</evidence>
<proteinExistence type="predicted"/>
<organism evidence="2 3">
    <name type="scientific">Choiromyces venosus 120613-1</name>
    <dbReference type="NCBI Taxonomy" id="1336337"/>
    <lineage>
        <taxon>Eukaryota</taxon>
        <taxon>Fungi</taxon>
        <taxon>Dikarya</taxon>
        <taxon>Ascomycota</taxon>
        <taxon>Pezizomycotina</taxon>
        <taxon>Pezizomycetes</taxon>
        <taxon>Pezizales</taxon>
        <taxon>Tuberaceae</taxon>
        <taxon>Choiromyces</taxon>
    </lineage>
</organism>
<sequence>MTFSYERNYIFLAPLVRPSCEQYYVSLAGMIIALALATFYERALESCQGRDRFERDLRVTEHRRRSQRDGQTKPA</sequence>
<keyword evidence="1" id="KW-0812">Transmembrane</keyword>
<keyword evidence="1" id="KW-1133">Transmembrane helix</keyword>